<reference evidence="10 11" key="1">
    <citation type="journal article" date="2018" name="PLoS ONE">
        <title>The draft genome of Kipferlia bialata reveals reductive genome evolution in fornicate parasites.</title>
        <authorList>
            <person name="Tanifuji G."/>
            <person name="Takabayashi S."/>
            <person name="Kume K."/>
            <person name="Takagi M."/>
            <person name="Nakayama T."/>
            <person name="Kamikawa R."/>
            <person name="Inagaki Y."/>
            <person name="Hashimoto T."/>
        </authorList>
    </citation>
    <scope>NUCLEOTIDE SEQUENCE [LARGE SCALE GENOMIC DNA]</scope>
    <source>
        <strain evidence="10">NY0173</strain>
    </source>
</reference>
<protein>
    <recommendedName>
        <fullName evidence="1">RNA helicase</fullName>
        <ecNumber evidence="1">3.6.4.13</ecNumber>
    </recommendedName>
</protein>
<evidence type="ECO:0000313" key="10">
    <source>
        <dbReference type="EMBL" id="GIQ87300.1"/>
    </source>
</evidence>
<dbReference type="Proteomes" id="UP000265618">
    <property type="component" value="Unassembled WGS sequence"/>
</dbReference>
<evidence type="ECO:0000256" key="2">
    <source>
        <dbReference type="ARBA" id="ARBA00022741"/>
    </source>
</evidence>
<dbReference type="Pfam" id="PF00270">
    <property type="entry name" value="DEAD"/>
    <property type="match status" value="1"/>
</dbReference>
<comment type="caution">
    <text evidence="10">The sequence shown here is derived from an EMBL/GenBank/DDBJ whole genome shotgun (WGS) entry which is preliminary data.</text>
</comment>
<feature type="short sequence motif" description="Q motif" evidence="6">
    <location>
        <begin position="156"/>
        <end position="184"/>
    </location>
</feature>
<feature type="domain" description="Helicase ATP-binding" evidence="8">
    <location>
        <begin position="187"/>
        <end position="365"/>
    </location>
</feature>
<dbReference type="EMBL" id="BDIP01003120">
    <property type="protein sequence ID" value="GIQ87300.1"/>
    <property type="molecule type" value="Genomic_DNA"/>
</dbReference>
<evidence type="ECO:0000256" key="3">
    <source>
        <dbReference type="ARBA" id="ARBA00022801"/>
    </source>
</evidence>
<dbReference type="GO" id="GO:0003724">
    <property type="term" value="F:RNA helicase activity"/>
    <property type="evidence" value="ECO:0007669"/>
    <property type="project" value="UniProtKB-EC"/>
</dbReference>
<keyword evidence="5" id="KW-0067">ATP-binding</keyword>
<organism evidence="10 11">
    <name type="scientific">Kipferlia bialata</name>
    <dbReference type="NCBI Taxonomy" id="797122"/>
    <lineage>
        <taxon>Eukaryota</taxon>
        <taxon>Metamonada</taxon>
        <taxon>Carpediemonas-like organisms</taxon>
        <taxon>Kipferlia</taxon>
    </lineage>
</organism>
<gene>
    <name evidence="10" type="ORF">KIPB_009309</name>
</gene>
<sequence length="408" mass="44425">MFGGRRKRKAAAKKTVSFGEALETSVVKKGANMAVLTTGSALVGDKGPSHMSVDIAETSDIEDGMEMLGSGDEADEETKASGKDSSVDQLEDRIKKKHAILTKRAQEGKVPKIVKGKHLYRPAASVMRMTEEEINGMRMRMQDIKVKGVECPAPVARWSQAGLPGNLLAVLDHMKWTKPTPIQSQALPVILSGRDMIGCAKTGSGKTLAFLVPMLRHILQQEPRRPGDGPHALVLAPTRELVCQIGIEFQRFESVLGLSHVCVYGGADVAYQIGDLKRGTDFVVATPGRMIDILTTNAGRVTNLQRCGYVCLDEADRMFDMGFEKQIKAILQALPPKRIMVMFSATFPRSMEGLARAVLHRPIEIVVGGRSIPAANVDQYVEMITTQEKLGRLVSLVQGALLNSPQKL</sequence>
<dbReference type="SUPFAM" id="SSF52540">
    <property type="entry name" value="P-loop containing nucleoside triphosphate hydrolases"/>
    <property type="match status" value="1"/>
</dbReference>
<dbReference type="PANTHER" id="PTHR47958">
    <property type="entry name" value="ATP-DEPENDENT RNA HELICASE DBP3"/>
    <property type="match status" value="1"/>
</dbReference>
<dbReference type="GO" id="GO:0016787">
    <property type="term" value="F:hydrolase activity"/>
    <property type="evidence" value="ECO:0007669"/>
    <property type="project" value="UniProtKB-KW"/>
</dbReference>
<keyword evidence="4" id="KW-0347">Helicase</keyword>
<feature type="compositionally biased region" description="Basic and acidic residues" evidence="7">
    <location>
        <begin position="77"/>
        <end position="89"/>
    </location>
</feature>
<evidence type="ECO:0000256" key="1">
    <source>
        <dbReference type="ARBA" id="ARBA00012552"/>
    </source>
</evidence>
<dbReference type="GO" id="GO:0003676">
    <property type="term" value="F:nucleic acid binding"/>
    <property type="evidence" value="ECO:0007669"/>
    <property type="project" value="InterPro"/>
</dbReference>
<dbReference type="EC" id="3.6.4.13" evidence="1"/>
<dbReference type="InterPro" id="IPR011545">
    <property type="entry name" value="DEAD/DEAH_box_helicase_dom"/>
</dbReference>
<dbReference type="SMART" id="SM00487">
    <property type="entry name" value="DEXDc"/>
    <property type="match status" value="1"/>
</dbReference>
<keyword evidence="11" id="KW-1185">Reference proteome</keyword>
<evidence type="ECO:0000256" key="4">
    <source>
        <dbReference type="ARBA" id="ARBA00022806"/>
    </source>
</evidence>
<dbReference type="PROSITE" id="PS51192">
    <property type="entry name" value="HELICASE_ATP_BIND_1"/>
    <property type="match status" value="1"/>
</dbReference>
<dbReference type="InterPro" id="IPR014014">
    <property type="entry name" value="RNA_helicase_DEAD_Q_motif"/>
</dbReference>
<evidence type="ECO:0000313" key="11">
    <source>
        <dbReference type="Proteomes" id="UP000265618"/>
    </source>
</evidence>
<proteinExistence type="predicted"/>
<name>A0A9K3GM70_9EUKA</name>
<feature type="domain" description="DEAD-box RNA helicase Q" evidence="9">
    <location>
        <begin position="156"/>
        <end position="184"/>
    </location>
</feature>
<evidence type="ECO:0000256" key="7">
    <source>
        <dbReference type="SAM" id="MobiDB-lite"/>
    </source>
</evidence>
<keyword evidence="3" id="KW-0378">Hydrolase</keyword>
<feature type="non-terminal residue" evidence="10">
    <location>
        <position position="408"/>
    </location>
</feature>
<dbReference type="InterPro" id="IPR027417">
    <property type="entry name" value="P-loop_NTPase"/>
</dbReference>
<evidence type="ECO:0000256" key="5">
    <source>
        <dbReference type="ARBA" id="ARBA00022840"/>
    </source>
</evidence>
<evidence type="ECO:0000259" key="9">
    <source>
        <dbReference type="PROSITE" id="PS51195"/>
    </source>
</evidence>
<feature type="region of interest" description="Disordered" evidence="7">
    <location>
        <begin position="65"/>
        <end position="89"/>
    </location>
</feature>
<keyword evidence="2" id="KW-0547">Nucleotide-binding</keyword>
<accession>A0A9K3GM70</accession>
<dbReference type="InterPro" id="IPR014001">
    <property type="entry name" value="Helicase_ATP-bd"/>
</dbReference>
<evidence type="ECO:0000259" key="8">
    <source>
        <dbReference type="PROSITE" id="PS51192"/>
    </source>
</evidence>
<dbReference type="Gene3D" id="3.40.50.300">
    <property type="entry name" value="P-loop containing nucleotide triphosphate hydrolases"/>
    <property type="match status" value="1"/>
</dbReference>
<dbReference type="GO" id="GO:0005524">
    <property type="term" value="F:ATP binding"/>
    <property type="evidence" value="ECO:0007669"/>
    <property type="project" value="UniProtKB-KW"/>
</dbReference>
<dbReference type="PROSITE" id="PS51195">
    <property type="entry name" value="Q_MOTIF"/>
    <property type="match status" value="1"/>
</dbReference>
<dbReference type="OrthoDB" id="196131at2759"/>
<dbReference type="FunFam" id="3.40.50.300:FF:000079">
    <property type="entry name" value="probable ATP-dependent RNA helicase DDX17"/>
    <property type="match status" value="1"/>
</dbReference>
<evidence type="ECO:0000256" key="6">
    <source>
        <dbReference type="PROSITE-ProRule" id="PRU00552"/>
    </source>
</evidence>
<dbReference type="AlphaFoldDB" id="A0A9K3GM70"/>